<evidence type="ECO:0000313" key="2">
    <source>
        <dbReference type="Proteomes" id="UP000321363"/>
    </source>
</evidence>
<reference evidence="1 2" key="1">
    <citation type="journal article" date="2005" name="Int. J. Syst. Evol. Microbiol.">
        <title>Bacillus litoralis sp. nov., isolated from a tidal flat of the Yellow Sea in Korea.</title>
        <authorList>
            <person name="Yoon J.H."/>
            <person name="Oh T.K."/>
        </authorList>
    </citation>
    <scope>NUCLEOTIDE SEQUENCE [LARGE SCALE GENOMIC DNA]</scope>
    <source>
        <strain evidence="1 2">SW-211</strain>
    </source>
</reference>
<dbReference type="AlphaFoldDB" id="A0A5C6VKF1"/>
<dbReference type="RefSeq" id="WP_158638651.1">
    <property type="nucleotide sequence ID" value="NZ_VOQF01000013.1"/>
</dbReference>
<accession>A0A5C6VKF1</accession>
<sequence length="73" mass="8300">MMIILNKQDYSEVKKKITAKENNPPTFAHSVLDEYINGTVYADSVNLQTILIGTNSGIYYVFGNENNDHFNKD</sequence>
<name>A0A5C6VKF1_9BACI</name>
<evidence type="ECO:0000313" key="1">
    <source>
        <dbReference type="EMBL" id="TXC86032.1"/>
    </source>
</evidence>
<organism evidence="1 2">
    <name type="scientific">Metabacillus litoralis</name>
    <dbReference type="NCBI Taxonomy" id="152268"/>
    <lineage>
        <taxon>Bacteria</taxon>
        <taxon>Bacillati</taxon>
        <taxon>Bacillota</taxon>
        <taxon>Bacilli</taxon>
        <taxon>Bacillales</taxon>
        <taxon>Bacillaceae</taxon>
        <taxon>Metabacillus</taxon>
    </lineage>
</organism>
<comment type="caution">
    <text evidence="1">The sequence shown here is derived from an EMBL/GenBank/DDBJ whole genome shotgun (WGS) entry which is preliminary data.</text>
</comment>
<dbReference type="Proteomes" id="UP000321363">
    <property type="component" value="Unassembled WGS sequence"/>
</dbReference>
<dbReference type="EMBL" id="VOQF01000013">
    <property type="protein sequence ID" value="TXC86032.1"/>
    <property type="molecule type" value="Genomic_DNA"/>
</dbReference>
<keyword evidence="2" id="KW-1185">Reference proteome</keyword>
<protein>
    <submittedName>
        <fullName evidence="1">Uncharacterized protein</fullName>
    </submittedName>
</protein>
<proteinExistence type="predicted"/>
<dbReference type="OrthoDB" id="7054616at2"/>
<gene>
    <name evidence="1" type="ORF">FS935_18450</name>
</gene>